<dbReference type="PANTHER" id="PTHR34561">
    <property type="entry name" value="NADH DEHYDROGENASE [UBIQUINONE] 1 ALPHA SUBCOMPLEX ASSEMBLY FACTOR 8"/>
    <property type="match status" value="1"/>
</dbReference>
<comment type="caution">
    <text evidence="1">The sequence shown here is derived from an EMBL/GenBank/DDBJ whole genome shotgun (WGS) entry which is preliminary data.</text>
</comment>
<evidence type="ECO:0000313" key="1">
    <source>
        <dbReference type="EMBL" id="TRY99907.1"/>
    </source>
</evidence>
<protein>
    <recommendedName>
        <fullName evidence="3">NADH dehydrogenase [ubiquinone] 1 alpha subcomplex assembly factor 8</fullName>
    </recommendedName>
</protein>
<sequence>MQSSNVWSRSRAKMRLLPDLLAQCSAEATAYGKCVSAATTTSSKQELSRNSCVPEFEALRICFRSAVRFSSFFTVSQSLTQTYTFIKVKKKMNLYYNFFLSVIY</sequence>
<dbReference type="GO" id="GO:0032981">
    <property type="term" value="P:mitochondrial respiratory chain complex I assembly"/>
    <property type="evidence" value="ECO:0007669"/>
    <property type="project" value="InterPro"/>
</dbReference>
<dbReference type="AlphaFoldDB" id="A0A553RCK2"/>
<gene>
    <name evidence="1" type="ORF">DNTS_004339</name>
</gene>
<dbReference type="Proteomes" id="UP000316079">
    <property type="component" value="Unassembled WGS sequence"/>
</dbReference>
<dbReference type="PANTHER" id="PTHR34561:SF1">
    <property type="entry name" value="NADH DEHYDROGENASE [UBIQUINONE] 1 ALPHA SUBCOMPLEX ASSEMBLY FACTOR 8"/>
    <property type="match status" value="1"/>
</dbReference>
<dbReference type="InterPro" id="IPR034595">
    <property type="entry name" value="NDUFAF8"/>
</dbReference>
<dbReference type="EMBL" id="SRMA01025010">
    <property type="protein sequence ID" value="TRY99907.1"/>
    <property type="molecule type" value="Genomic_DNA"/>
</dbReference>
<dbReference type="OrthoDB" id="3821113at2759"/>
<dbReference type="GO" id="GO:0005739">
    <property type="term" value="C:mitochondrion"/>
    <property type="evidence" value="ECO:0007669"/>
    <property type="project" value="InterPro"/>
</dbReference>
<reference evidence="1 2" key="1">
    <citation type="journal article" date="2019" name="Sci. Data">
        <title>Hybrid genome assembly and annotation of Danionella translucida.</title>
        <authorList>
            <person name="Kadobianskyi M."/>
            <person name="Schulze L."/>
            <person name="Schuelke M."/>
            <person name="Judkewitz B."/>
        </authorList>
    </citation>
    <scope>NUCLEOTIDE SEQUENCE [LARGE SCALE GENOMIC DNA]</scope>
    <source>
        <strain evidence="1 2">Bolton</strain>
    </source>
</reference>
<accession>A0A553RCK2</accession>
<evidence type="ECO:0000313" key="2">
    <source>
        <dbReference type="Proteomes" id="UP000316079"/>
    </source>
</evidence>
<dbReference type="STRING" id="623744.A0A553RCK2"/>
<keyword evidence="2" id="KW-1185">Reference proteome</keyword>
<name>A0A553RCK2_9TELE</name>
<organism evidence="1 2">
    <name type="scientific">Danionella cerebrum</name>
    <dbReference type="NCBI Taxonomy" id="2873325"/>
    <lineage>
        <taxon>Eukaryota</taxon>
        <taxon>Metazoa</taxon>
        <taxon>Chordata</taxon>
        <taxon>Craniata</taxon>
        <taxon>Vertebrata</taxon>
        <taxon>Euteleostomi</taxon>
        <taxon>Actinopterygii</taxon>
        <taxon>Neopterygii</taxon>
        <taxon>Teleostei</taxon>
        <taxon>Ostariophysi</taxon>
        <taxon>Cypriniformes</taxon>
        <taxon>Danionidae</taxon>
        <taxon>Danioninae</taxon>
        <taxon>Danionella</taxon>
    </lineage>
</organism>
<proteinExistence type="predicted"/>
<evidence type="ECO:0008006" key="3">
    <source>
        <dbReference type="Google" id="ProtNLM"/>
    </source>
</evidence>